<dbReference type="InterPro" id="IPR036688">
    <property type="entry name" value="MoeA_C_domain_IV_sf"/>
</dbReference>
<keyword evidence="6 11" id="KW-0808">Transferase</keyword>
<evidence type="ECO:0000256" key="10">
    <source>
        <dbReference type="ARBA" id="ARBA00047317"/>
    </source>
</evidence>
<dbReference type="Pfam" id="PF03454">
    <property type="entry name" value="MoeA_C"/>
    <property type="match status" value="1"/>
</dbReference>
<evidence type="ECO:0000256" key="5">
    <source>
        <dbReference type="ARBA" id="ARBA00022505"/>
    </source>
</evidence>
<comment type="similarity">
    <text evidence="4 11">Belongs to the MoeA family.</text>
</comment>
<dbReference type="GO" id="GO:0061599">
    <property type="term" value="F:molybdopterin molybdotransferase activity"/>
    <property type="evidence" value="ECO:0007669"/>
    <property type="project" value="UniProtKB-UniRule"/>
</dbReference>
<dbReference type="SUPFAM" id="SSF53218">
    <property type="entry name" value="Molybdenum cofactor biosynthesis proteins"/>
    <property type="match status" value="1"/>
</dbReference>
<keyword evidence="7 11" id="KW-0479">Metal-binding</keyword>
<evidence type="ECO:0000256" key="2">
    <source>
        <dbReference type="ARBA" id="ARBA00002901"/>
    </source>
</evidence>
<dbReference type="EMBL" id="BMMF01000006">
    <property type="protein sequence ID" value="GGK35526.1"/>
    <property type="molecule type" value="Genomic_DNA"/>
</dbReference>
<evidence type="ECO:0000256" key="3">
    <source>
        <dbReference type="ARBA" id="ARBA00005046"/>
    </source>
</evidence>
<dbReference type="EC" id="2.10.1.1" evidence="11"/>
<name>A0A917Q8X2_9HYPH</name>
<dbReference type="GO" id="GO:0046872">
    <property type="term" value="F:metal ion binding"/>
    <property type="evidence" value="ECO:0007669"/>
    <property type="project" value="UniProtKB-UniRule"/>
</dbReference>
<dbReference type="Gene3D" id="3.40.980.10">
    <property type="entry name" value="MoaB/Mog-like domain"/>
    <property type="match status" value="1"/>
</dbReference>
<comment type="caution">
    <text evidence="13">The sequence shown here is derived from an EMBL/GenBank/DDBJ whole genome shotgun (WGS) entry which is preliminary data.</text>
</comment>
<dbReference type="RefSeq" id="WP_188912989.1">
    <property type="nucleotide sequence ID" value="NZ_BMMF01000006.1"/>
</dbReference>
<dbReference type="FunFam" id="2.170.190.11:FF:000001">
    <property type="entry name" value="Molybdopterin molybdenumtransferase"/>
    <property type="match status" value="1"/>
</dbReference>
<organism evidence="13 14">
    <name type="scientific">Salinarimonas ramus</name>
    <dbReference type="NCBI Taxonomy" id="690164"/>
    <lineage>
        <taxon>Bacteria</taxon>
        <taxon>Pseudomonadati</taxon>
        <taxon>Pseudomonadota</taxon>
        <taxon>Alphaproteobacteria</taxon>
        <taxon>Hyphomicrobiales</taxon>
        <taxon>Salinarimonadaceae</taxon>
        <taxon>Salinarimonas</taxon>
    </lineage>
</organism>
<keyword evidence="9 11" id="KW-0501">Molybdenum cofactor biosynthesis</keyword>
<dbReference type="PANTHER" id="PTHR10192">
    <property type="entry name" value="MOLYBDOPTERIN BIOSYNTHESIS PROTEIN"/>
    <property type="match status" value="1"/>
</dbReference>
<keyword evidence="5 11" id="KW-0500">Molybdenum</keyword>
<dbReference type="FunFam" id="3.40.980.10:FF:000004">
    <property type="entry name" value="Molybdopterin molybdenumtransferase"/>
    <property type="match status" value="1"/>
</dbReference>
<evidence type="ECO:0000256" key="7">
    <source>
        <dbReference type="ARBA" id="ARBA00022723"/>
    </source>
</evidence>
<evidence type="ECO:0000256" key="8">
    <source>
        <dbReference type="ARBA" id="ARBA00022842"/>
    </source>
</evidence>
<dbReference type="SUPFAM" id="SSF63882">
    <property type="entry name" value="MoeA N-terminal region -like"/>
    <property type="match status" value="1"/>
</dbReference>
<dbReference type="NCBIfam" id="NF045515">
    <property type="entry name" value="Glp_gephyrin"/>
    <property type="match status" value="1"/>
</dbReference>
<sequence>MISVAEARTRIVAAAGAPLATETVPLAECAGRTLARDLVAMRTQPPFAASAMDGWAVRAADVASAPVELRVVGTSAAGRRFAGTLGAGEAVRIFTGAPVPEGADTIVVQENAEALDEGHVRIREGAAAGRFVRPRGLDFEEGDVLVPAGRSLDARSLALAAAMNHPALPVRRRPIVAVIATGDELVMPGETPGPDQIVASNLFAIEALVAAAGGEPVSLGIARDTKDAIREKLAAARAAQADVIVTLGGASVGAHDLVQETLREAGMRLGFWKIAMRPGKPLMHGTLDGTLFLGLPGNPVSSLVCALLFLRPAIRALVGDPHADGLATEWAVLGAPLPENDGREDYVRATLAPRPGALPEVTPAPIQDSSMLGILARADALIVRPVKAPALERGEVVEIVRLDGVM</sequence>
<dbReference type="Proteomes" id="UP000600449">
    <property type="component" value="Unassembled WGS sequence"/>
</dbReference>
<evidence type="ECO:0000256" key="4">
    <source>
        <dbReference type="ARBA" id="ARBA00010763"/>
    </source>
</evidence>
<dbReference type="InterPro" id="IPR001453">
    <property type="entry name" value="MoaB/Mog_dom"/>
</dbReference>
<dbReference type="InterPro" id="IPR005111">
    <property type="entry name" value="MoeA_C_domain_IV"/>
</dbReference>
<keyword evidence="8 11" id="KW-0460">Magnesium</keyword>
<evidence type="ECO:0000256" key="1">
    <source>
        <dbReference type="ARBA" id="ARBA00001946"/>
    </source>
</evidence>
<dbReference type="Pfam" id="PF03453">
    <property type="entry name" value="MoeA_N"/>
    <property type="match status" value="1"/>
</dbReference>
<dbReference type="InterPro" id="IPR038987">
    <property type="entry name" value="MoeA-like"/>
</dbReference>
<evidence type="ECO:0000313" key="13">
    <source>
        <dbReference type="EMBL" id="GGK35526.1"/>
    </source>
</evidence>
<dbReference type="CDD" id="cd00887">
    <property type="entry name" value="MoeA"/>
    <property type="match status" value="1"/>
</dbReference>
<evidence type="ECO:0000256" key="9">
    <source>
        <dbReference type="ARBA" id="ARBA00023150"/>
    </source>
</evidence>
<keyword evidence="14" id="KW-1185">Reference proteome</keyword>
<dbReference type="GO" id="GO:0005829">
    <property type="term" value="C:cytosol"/>
    <property type="evidence" value="ECO:0007669"/>
    <property type="project" value="TreeGrafter"/>
</dbReference>
<evidence type="ECO:0000256" key="6">
    <source>
        <dbReference type="ARBA" id="ARBA00022679"/>
    </source>
</evidence>
<proteinExistence type="inferred from homology"/>
<comment type="pathway">
    <text evidence="3 11">Cofactor biosynthesis; molybdopterin biosynthesis.</text>
</comment>
<dbReference type="Gene3D" id="2.40.340.10">
    <property type="entry name" value="MoeA, C-terminal, domain IV"/>
    <property type="match status" value="1"/>
</dbReference>
<dbReference type="InterPro" id="IPR036135">
    <property type="entry name" value="MoeA_linker/N_sf"/>
</dbReference>
<gene>
    <name evidence="13" type="ORF">GCM10011322_22970</name>
</gene>
<dbReference type="SUPFAM" id="SSF63867">
    <property type="entry name" value="MoeA C-terminal domain-like"/>
    <property type="match status" value="1"/>
</dbReference>
<dbReference type="GO" id="GO:0006777">
    <property type="term" value="P:Mo-molybdopterin cofactor biosynthetic process"/>
    <property type="evidence" value="ECO:0007669"/>
    <property type="project" value="UniProtKB-UniRule"/>
</dbReference>
<reference evidence="13 14" key="1">
    <citation type="journal article" date="2014" name="Int. J. Syst. Evol. Microbiol.">
        <title>Complete genome sequence of Corynebacterium casei LMG S-19264T (=DSM 44701T), isolated from a smear-ripened cheese.</title>
        <authorList>
            <consortium name="US DOE Joint Genome Institute (JGI-PGF)"/>
            <person name="Walter F."/>
            <person name="Albersmeier A."/>
            <person name="Kalinowski J."/>
            <person name="Ruckert C."/>
        </authorList>
    </citation>
    <scope>NUCLEOTIDE SEQUENCE [LARGE SCALE GENOMIC DNA]</scope>
    <source>
        <strain evidence="13 14">CGMCC 1.9161</strain>
    </source>
</reference>
<dbReference type="NCBIfam" id="TIGR00177">
    <property type="entry name" value="molyb_syn"/>
    <property type="match status" value="1"/>
</dbReference>
<dbReference type="SMART" id="SM00852">
    <property type="entry name" value="MoCF_biosynth"/>
    <property type="match status" value="1"/>
</dbReference>
<evidence type="ECO:0000259" key="12">
    <source>
        <dbReference type="SMART" id="SM00852"/>
    </source>
</evidence>
<feature type="domain" description="MoaB/Mog" evidence="12">
    <location>
        <begin position="177"/>
        <end position="316"/>
    </location>
</feature>
<dbReference type="InterPro" id="IPR036425">
    <property type="entry name" value="MoaB/Mog-like_dom_sf"/>
</dbReference>
<evidence type="ECO:0000313" key="14">
    <source>
        <dbReference type="Proteomes" id="UP000600449"/>
    </source>
</evidence>
<comment type="function">
    <text evidence="2 11">Catalyzes the insertion of molybdate into adenylated molybdopterin with the concomitant release of AMP.</text>
</comment>
<accession>A0A917Q8X2</accession>
<evidence type="ECO:0000256" key="11">
    <source>
        <dbReference type="RuleBase" id="RU365090"/>
    </source>
</evidence>
<protein>
    <recommendedName>
        <fullName evidence="11">Molybdopterin molybdenumtransferase</fullName>
        <ecNumber evidence="11">2.10.1.1</ecNumber>
    </recommendedName>
</protein>
<dbReference type="InterPro" id="IPR005110">
    <property type="entry name" value="MoeA_linker/N"/>
</dbReference>
<comment type="catalytic activity">
    <reaction evidence="10">
        <text>adenylyl-molybdopterin + molybdate = Mo-molybdopterin + AMP + H(+)</text>
        <dbReference type="Rhea" id="RHEA:35047"/>
        <dbReference type="ChEBI" id="CHEBI:15378"/>
        <dbReference type="ChEBI" id="CHEBI:36264"/>
        <dbReference type="ChEBI" id="CHEBI:62727"/>
        <dbReference type="ChEBI" id="CHEBI:71302"/>
        <dbReference type="ChEBI" id="CHEBI:456215"/>
        <dbReference type="EC" id="2.10.1.1"/>
    </reaction>
</comment>
<dbReference type="AlphaFoldDB" id="A0A917Q8X2"/>
<dbReference type="Gene3D" id="2.170.190.11">
    <property type="entry name" value="Molybdopterin biosynthesis moea protein, domain 3"/>
    <property type="match status" value="1"/>
</dbReference>
<dbReference type="Gene3D" id="3.90.105.10">
    <property type="entry name" value="Molybdopterin biosynthesis moea protein, domain 2"/>
    <property type="match status" value="1"/>
</dbReference>
<dbReference type="PANTHER" id="PTHR10192:SF5">
    <property type="entry name" value="GEPHYRIN"/>
    <property type="match status" value="1"/>
</dbReference>
<dbReference type="Pfam" id="PF00994">
    <property type="entry name" value="MoCF_biosynth"/>
    <property type="match status" value="1"/>
</dbReference>
<comment type="cofactor">
    <cofactor evidence="1 11">
        <name>Mg(2+)</name>
        <dbReference type="ChEBI" id="CHEBI:18420"/>
    </cofactor>
</comment>